<dbReference type="SUPFAM" id="SSF53067">
    <property type="entry name" value="Actin-like ATPase domain"/>
    <property type="match status" value="2"/>
</dbReference>
<organism evidence="10 11">
    <name type="scientific">Paenibacillus prosopidis</name>
    <dbReference type="NCBI Taxonomy" id="630520"/>
    <lineage>
        <taxon>Bacteria</taxon>
        <taxon>Bacillati</taxon>
        <taxon>Bacillota</taxon>
        <taxon>Bacilli</taxon>
        <taxon>Bacillales</taxon>
        <taxon>Paenibacillaceae</taxon>
        <taxon>Paenibacillus</taxon>
    </lineage>
</organism>
<evidence type="ECO:0000256" key="5">
    <source>
        <dbReference type="ARBA" id="ARBA00022840"/>
    </source>
</evidence>
<evidence type="ECO:0000313" key="10">
    <source>
        <dbReference type="EMBL" id="RCW45529.1"/>
    </source>
</evidence>
<protein>
    <submittedName>
        <fullName evidence="10">Rhamnulokinase</fullName>
    </submittedName>
</protein>
<evidence type="ECO:0000256" key="2">
    <source>
        <dbReference type="ARBA" id="ARBA00022679"/>
    </source>
</evidence>
<dbReference type="Pfam" id="PF00370">
    <property type="entry name" value="FGGY_N"/>
    <property type="match status" value="1"/>
</dbReference>
<keyword evidence="7" id="KW-0684">Rhamnose metabolism</keyword>
<dbReference type="InterPro" id="IPR013449">
    <property type="entry name" value="Rhamnulokinase"/>
</dbReference>
<feature type="domain" description="Carbohydrate kinase FGGY N-terminal" evidence="8">
    <location>
        <begin position="7"/>
        <end position="252"/>
    </location>
</feature>
<reference evidence="10 11" key="1">
    <citation type="submission" date="2018-07" db="EMBL/GenBank/DDBJ databases">
        <title>Genomic Encyclopedia of Type Strains, Phase III (KMG-III): the genomes of soil and plant-associated and newly described type strains.</title>
        <authorList>
            <person name="Whitman W."/>
        </authorList>
    </citation>
    <scope>NUCLEOTIDE SEQUENCE [LARGE SCALE GENOMIC DNA]</scope>
    <source>
        <strain evidence="10 11">CECT 7506</strain>
    </source>
</reference>
<dbReference type="InterPro" id="IPR043129">
    <property type="entry name" value="ATPase_NBD"/>
</dbReference>
<dbReference type="PANTHER" id="PTHR10196:SF93">
    <property type="entry name" value="L-RHAMNULOKINASE"/>
    <property type="match status" value="1"/>
</dbReference>
<keyword evidence="11" id="KW-1185">Reference proteome</keyword>
<dbReference type="GO" id="GO:0019301">
    <property type="term" value="P:rhamnose catabolic process"/>
    <property type="evidence" value="ECO:0007669"/>
    <property type="project" value="InterPro"/>
</dbReference>
<keyword evidence="2" id="KW-0808">Transferase</keyword>
<dbReference type="GO" id="GO:0008993">
    <property type="term" value="F:rhamnulokinase activity"/>
    <property type="evidence" value="ECO:0007669"/>
    <property type="project" value="InterPro"/>
</dbReference>
<comment type="similarity">
    <text evidence="1">Belongs to the FGGY kinase family.</text>
</comment>
<evidence type="ECO:0000259" key="8">
    <source>
        <dbReference type="Pfam" id="PF00370"/>
    </source>
</evidence>
<keyword evidence="6" id="KW-1015">Disulfide bond</keyword>
<dbReference type="RefSeq" id="WP_114381375.1">
    <property type="nucleotide sequence ID" value="NZ_QPJD01000010.1"/>
</dbReference>
<dbReference type="PANTHER" id="PTHR10196">
    <property type="entry name" value="SUGAR KINASE"/>
    <property type="match status" value="1"/>
</dbReference>
<evidence type="ECO:0000256" key="4">
    <source>
        <dbReference type="ARBA" id="ARBA00022777"/>
    </source>
</evidence>
<evidence type="ECO:0000256" key="6">
    <source>
        <dbReference type="ARBA" id="ARBA00023157"/>
    </source>
</evidence>
<name>A0A368VUP8_9BACL</name>
<dbReference type="GO" id="GO:0004370">
    <property type="term" value="F:glycerol kinase activity"/>
    <property type="evidence" value="ECO:0007669"/>
    <property type="project" value="TreeGrafter"/>
</dbReference>
<dbReference type="EMBL" id="QPJD01000010">
    <property type="protein sequence ID" value="RCW45529.1"/>
    <property type="molecule type" value="Genomic_DNA"/>
</dbReference>
<evidence type="ECO:0000313" key="11">
    <source>
        <dbReference type="Proteomes" id="UP000252415"/>
    </source>
</evidence>
<evidence type="ECO:0000256" key="3">
    <source>
        <dbReference type="ARBA" id="ARBA00022741"/>
    </source>
</evidence>
<dbReference type="InterPro" id="IPR018484">
    <property type="entry name" value="FGGY_N"/>
</dbReference>
<comment type="caution">
    <text evidence="10">The sequence shown here is derived from an EMBL/GenBank/DDBJ whole genome shotgun (WGS) entry which is preliminary data.</text>
</comment>
<keyword evidence="5" id="KW-0067">ATP-binding</keyword>
<dbReference type="OrthoDB" id="9761504at2"/>
<dbReference type="GO" id="GO:0005524">
    <property type="term" value="F:ATP binding"/>
    <property type="evidence" value="ECO:0007669"/>
    <property type="project" value="UniProtKB-KW"/>
</dbReference>
<keyword evidence="4 10" id="KW-0418">Kinase</keyword>
<dbReference type="InterPro" id="IPR018485">
    <property type="entry name" value="FGGY_C"/>
</dbReference>
<feature type="domain" description="Carbohydrate kinase FGGY C-terminal" evidence="9">
    <location>
        <begin position="264"/>
        <end position="456"/>
    </location>
</feature>
<dbReference type="Proteomes" id="UP000252415">
    <property type="component" value="Unassembled WGS sequence"/>
</dbReference>
<keyword evidence="3" id="KW-0547">Nucleotide-binding</keyword>
<dbReference type="CDD" id="cd07771">
    <property type="entry name" value="ASKHA_NBD_FGGY_RhaB-like"/>
    <property type="match status" value="1"/>
</dbReference>
<dbReference type="GO" id="GO:0005829">
    <property type="term" value="C:cytosol"/>
    <property type="evidence" value="ECO:0007669"/>
    <property type="project" value="TreeGrafter"/>
</dbReference>
<dbReference type="Pfam" id="PF02782">
    <property type="entry name" value="FGGY_C"/>
    <property type="match status" value="1"/>
</dbReference>
<sequence>MTKLASVLAFDLGASSGRALIGELLPHTGSGQPKLKVTEIHRFPNQPIAVHGHLHWDILRLLQELKTAIRKAFQEGYAPQTFGIDTWGVDFGLLDANGELLGNPYHYRDPQTEGIIEELVNLIGKDSLYEQGGLQFMPFNTVNQLYAMKKAASPKLTAASTLLLTPDLLAYFLTGEKVCEFTMATTTQLFGPKEQKWNTALMEKLGIPSQIFLEPIHPGTRIGPLTPEVCEELDVPPIEAIAVGTHDTESAVAAVPATGEEEFAYLVCGTWSLLGTELERPLVTPEAMALDFSNEGGVGGTYQLLKNIMGLWILQECKREWDEQGDGVSFAELVLQAERAEPFRSLIHPDDPSFYAPSGMIARIQSYCRETSQTVPLTKGELARCVLESLALRYRQALEQMEALTGQSFNGLHMVGGGIQNELLCRFTANAIGRPVWTGPVEASAIGNMLMQLVALGECSSLQDARQLVAASFPIETYDPAQTDEWNAAFETFKRLSEPQ</sequence>
<gene>
    <name evidence="10" type="ORF">DFP97_110117</name>
</gene>
<dbReference type="GO" id="GO:0006071">
    <property type="term" value="P:glycerol metabolic process"/>
    <property type="evidence" value="ECO:0007669"/>
    <property type="project" value="TreeGrafter"/>
</dbReference>
<evidence type="ECO:0000259" key="9">
    <source>
        <dbReference type="Pfam" id="PF02782"/>
    </source>
</evidence>
<evidence type="ECO:0000256" key="1">
    <source>
        <dbReference type="ARBA" id="ARBA00009156"/>
    </source>
</evidence>
<evidence type="ECO:0000256" key="7">
    <source>
        <dbReference type="ARBA" id="ARBA00023308"/>
    </source>
</evidence>
<proteinExistence type="inferred from homology"/>
<accession>A0A368VUP8</accession>
<dbReference type="Gene3D" id="3.30.420.40">
    <property type="match status" value="2"/>
</dbReference>
<dbReference type="AlphaFoldDB" id="A0A368VUP8"/>